<dbReference type="AlphaFoldDB" id="A0AAD4FJ97"/>
<sequence length="106" mass="11756">MLEKADLRKGRSKCRRKGEGNVRAQAKRIFWEQEQPSVQLSREFDAWLGPGGLSGGPIPSAERSGIEASQALRICAIPDLDDESNESDELEEVEKVDFAVAAKDKR</sequence>
<dbReference type="EMBL" id="JAANER010000004">
    <property type="protein sequence ID" value="KAG9189978.1"/>
    <property type="molecule type" value="Genomic_DNA"/>
</dbReference>
<evidence type="ECO:0000313" key="2">
    <source>
        <dbReference type="EMBL" id="KAG9185009.1"/>
    </source>
</evidence>
<evidence type="ECO:0000256" key="1">
    <source>
        <dbReference type="SAM" id="MobiDB-lite"/>
    </source>
</evidence>
<name>A0AAD4FJ97_9PLEO</name>
<accession>A0AAD4FJ97</accession>
<feature type="region of interest" description="Disordered" evidence="1">
    <location>
        <begin position="1"/>
        <end position="20"/>
    </location>
</feature>
<organism evidence="3 4">
    <name type="scientific">Alternaria panax</name>
    <dbReference type="NCBI Taxonomy" id="48097"/>
    <lineage>
        <taxon>Eukaryota</taxon>
        <taxon>Fungi</taxon>
        <taxon>Dikarya</taxon>
        <taxon>Ascomycota</taxon>
        <taxon>Pezizomycotina</taxon>
        <taxon>Dothideomycetes</taxon>
        <taxon>Pleosporomycetidae</taxon>
        <taxon>Pleosporales</taxon>
        <taxon>Pleosporineae</taxon>
        <taxon>Pleosporaceae</taxon>
        <taxon>Alternaria</taxon>
        <taxon>Alternaria sect. Panax</taxon>
    </lineage>
</organism>
<protein>
    <submittedName>
        <fullName evidence="3">Uncharacterized protein</fullName>
    </submittedName>
</protein>
<evidence type="ECO:0000313" key="4">
    <source>
        <dbReference type="Proteomes" id="UP001199106"/>
    </source>
</evidence>
<dbReference type="EMBL" id="JAANER010000013">
    <property type="protein sequence ID" value="KAG9185009.1"/>
    <property type="molecule type" value="Genomic_DNA"/>
</dbReference>
<gene>
    <name evidence="3" type="ORF">G6011_08066</name>
    <name evidence="2" type="ORF">G6011_11839</name>
</gene>
<comment type="caution">
    <text evidence="3">The sequence shown here is derived from an EMBL/GenBank/DDBJ whole genome shotgun (WGS) entry which is preliminary data.</text>
</comment>
<proteinExistence type="predicted"/>
<keyword evidence="4" id="KW-1185">Reference proteome</keyword>
<evidence type="ECO:0000313" key="3">
    <source>
        <dbReference type="EMBL" id="KAG9189978.1"/>
    </source>
</evidence>
<reference evidence="3" key="1">
    <citation type="submission" date="2021-07" db="EMBL/GenBank/DDBJ databases">
        <title>Genome Resource of American Ginseng Black Spot Pathogen Alternaria panax.</title>
        <authorList>
            <person name="Qiu C."/>
            <person name="Wang W."/>
            <person name="Liu Z."/>
        </authorList>
    </citation>
    <scope>NUCLEOTIDE SEQUENCE</scope>
    <source>
        <strain evidence="3">BNCC115425</strain>
    </source>
</reference>
<dbReference type="Proteomes" id="UP001199106">
    <property type="component" value="Unassembled WGS sequence"/>
</dbReference>